<dbReference type="PANTHER" id="PTHR24345:SF0">
    <property type="entry name" value="CELL CYCLE SERINE_THREONINE-PROTEIN KINASE CDC5_MSD2"/>
    <property type="match status" value="1"/>
</dbReference>
<keyword evidence="4" id="KW-0418">Kinase</keyword>
<evidence type="ECO:0000256" key="4">
    <source>
        <dbReference type="ARBA" id="ARBA00022777"/>
    </source>
</evidence>
<keyword evidence="5" id="KW-0067">ATP-binding</keyword>
<dbReference type="KEGG" id="lbc:LACBIDRAFT_298774"/>
<dbReference type="GO" id="GO:0000776">
    <property type="term" value="C:kinetochore"/>
    <property type="evidence" value="ECO:0007669"/>
    <property type="project" value="TreeGrafter"/>
</dbReference>
<dbReference type="RefSeq" id="XP_001890722.1">
    <property type="nucleotide sequence ID" value="XM_001890687.1"/>
</dbReference>
<proteinExistence type="predicted"/>
<protein>
    <submittedName>
        <fullName evidence="7">Predicted protein</fullName>
    </submittedName>
</protein>
<feature type="compositionally biased region" description="Basic and acidic residues" evidence="6">
    <location>
        <begin position="227"/>
        <end position="236"/>
    </location>
</feature>
<dbReference type="GO" id="GO:0004674">
    <property type="term" value="F:protein serine/threonine kinase activity"/>
    <property type="evidence" value="ECO:0007669"/>
    <property type="project" value="UniProtKB-KW"/>
</dbReference>
<dbReference type="GO" id="GO:0005524">
    <property type="term" value="F:ATP binding"/>
    <property type="evidence" value="ECO:0007669"/>
    <property type="project" value="UniProtKB-KW"/>
</dbReference>
<evidence type="ECO:0000256" key="6">
    <source>
        <dbReference type="SAM" id="MobiDB-lite"/>
    </source>
</evidence>
<organism evidence="8">
    <name type="scientific">Laccaria bicolor (strain S238N-H82 / ATCC MYA-4686)</name>
    <name type="common">Bicoloured deceiver</name>
    <name type="synonym">Laccaria laccata var. bicolor</name>
    <dbReference type="NCBI Taxonomy" id="486041"/>
    <lineage>
        <taxon>Eukaryota</taxon>
        <taxon>Fungi</taxon>
        <taxon>Dikarya</taxon>
        <taxon>Basidiomycota</taxon>
        <taxon>Agaricomycotina</taxon>
        <taxon>Agaricomycetes</taxon>
        <taxon>Agaricomycetidae</taxon>
        <taxon>Agaricales</taxon>
        <taxon>Agaricineae</taxon>
        <taxon>Hydnangiaceae</taxon>
        <taxon>Laccaria</taxon>
    </lineage>
</organism>
<dbReference type="GO" id="GO:0000922">
    <property type="term" value="C:spindle pole"/>
    <property type="evidence" value="ECO:0007669"/>
    <property type="project" value="TreeGrafter"/>
</dbReference>
<evidence type="ECO:0000313" key="8">
    <source>
        <dbReference type="Proteomes" id="UP000001194"/>
    </source>
</evidence>
<evidence type="ECO:0000256" key="5">
    <source>
        <dbReference type="ARBA" id="ARBA00022840"/>
    </source>
</evidence>
<dbReference type="GO" id="GO:0005816">
    <property type="term" value="C:spindle pole body"/>
    <property type="evidence" value="ECO:0007669"/>
    <property type="project" value="TreeGrafter"/>
</dbReference>
<dbReference type="GO" id="GO:0005737">
    <property type="term" value="C:cytoplasm"/>
    <property type="evidence" value="ECO:0007669"/>
    <property type="project" value="TreeGrafter"/>
</dbReference>
<dbReference type="SUPFAM" id="SSF56112">
    <property type="entry name" value="Protein kinase-like (PK-like)"/>
    <property type="match status" value="1"/>
</dbReference>
<sequence length="278" mass="30995">MNINVGDLDLVAFIENPGERKKTICGTPNYVAPEVWLDITNGHSFEIKDVKAIYKRIRGNEYKFPIDRVISGAVQHLTPQILTLNPSQCPTLHEIVDHAFFTHGAVPSYIPSAHDGTPDFKHISEFVSDTNLKHLRKDDAVLCVGRHGGEEEYHHQHRTPFLMGNPTGPSGAASSAHENQLLRKLQAVKESPLGRRTVTHGLDGGIVEEEGRLQKRRMEWEDEHEEEEARLRKELEENLPVTAAPPTAALPPPKPNKFDIAAPLPSTPKPQGRPNLQI</sequence>
<accession>B0E3F4</accession>
<keyword evidence="8" id="KW-1185">Reference proteome</keyword>
<keyword evidence="1" id="KW-0723">Serine/threonine-protein kinase</keyword>
<dbReference type="GO" id="GO:0007052">
    <property type="term" value="P:mitotic spindle organization"/>
    <property type="evidence" value="ECO:0007669"/>
    <property type="project" value="TreeGrafter"/>
</dbReference>
<gene>
    <name evidence="7" type="ORF">LACBIDRAFT_298774</name>
</gene>
<dbReference type="GeneID" id="6086376"/>
<name>B0E3F4_LACBS</name>
<evidence type="ECO:0000256" key="1">
    <source>
        <dbReference type="ARBA" id="ARBA00022527"/>
    </source>
</evidence>
<evidence type="ECO:0000256" key="3">
    <source>
        <dbReference type="ARBA" id="ARBA00022741"/>
    </source>
</evidence>
<dbReference type="HOGENOM" id="CLU_1001410_0_0_1"/>
<reference evidence="7 8" key="1">
    <citation type="journal article" date="2008" name="Nature">
        <title>The genome of Laccaria bicolor provides insights into mycorrhizal symbiosis.</title>
        <authorList>
            <person name="Martin F."/>
            <person name="Aerts A."/>
            <person name="Ahren D."/>
            <person name="Brun A."/>
            <person name="Danchin E.G.J."/>
            <person name="Duchaussoy F."/>
            <person name="Gibon J."/>
            <person name="Kohler A."/>
            <person name="Lindquist E."/>
            <person name="Pereda V."/>
            <person name="Salamov A."/>
            <person name="Shapiro H.J."/>
            <person name="Wuyts J."/>
            <person name="Blaudez D."/>
            <person name="Buee M."/>
            <person name="Brokstein P."/>
            <person name="Canbaeck B."/>
            <person name="Cohen D."/>
            <person name="Courty P.E."/>
            <person name="Coutinho P.M."/>
            <person name="Delaruelle C."/>
            <person name="Detter J.C."/>
            <person name="Deveau A."/>
            <person name="DiFazio S."/>
            <person name="Duplessis S."/>
            <person name="Fraissinet-Tachet L."/>
            <person name="Lucic E."/>
            <person name="Frey-Klett P."/>
            <person name="Fourrey C."/>
            <person name="Feussner I."/>
            <person name="Gay G."/>
            <person name="Grimwood J."/>
            <person name="Hoegger P.J."/>
            <person name="Jain P."/>
            <person name="Kilaru S."/>
            <person name="Labbe J."/>
            <person name="Lin Y.C."/>
            <person name="Legue V."/>
            <person name="Le Tacon F."/>
            <person name="Marmeisse R."/>
            <person name="Melayah D."/>
            <person name="Montanini B."/>
            <person name="Muratet M."/>
            <person name="Nehls U."/>
            <person name="Niculita-Hirzel H."/>
            <person name="Oudot-Le Secq M.P."/>
            <person name="Peter M."/>
            <person name="Quesneville H."/>
            <person name="Rajashekar B."/>
            <person name="Reich M."/>
            <person name="Rouhier N."/>
            <person name="Schmutz J."/>
            <person name="Yin T."/>
            <person name="Chalot M."/>
            <person name="Henrissat B."/>
            <person name="Kuees U."/>
            <person name="Lucas S."/>
            <person name="Van de Peer Y."/>
            <person name="Podila G.K."/>
            <person name="Polle A."/>
            <person name="Pukkila P.J."/>
            <person name="Richardson P.M."/>
            <person name="Rouze P."/>
            <person name="Sanders I.R."/>
            <person name="Stajich J.E."/>
            <person name="Tunlid A."/>
            <person name="Tuskan G."/>
            <person name="Grigoriev I.V."/>
        </authorList>
    </citation>
    <scope>NUCLEOTIDE SEQUENCE [LARGE SCALE GENOMIC DNA]</scope>
    <source>
        <strain evidence="8">S238N-H82 / ATCC MYA-4686</strain>
    </source>
</reference>
<feature type="region of interest" description="Disordered" evidence="6">
    <location>
        <begin position="216"/>
        <end position="278"/>
    </location>
</feature>
<keyword evidence="3" id="KW-0547">Nucleotide-binding</keyword>
<dbReference type="AlphaFoldDB" id="B0E3F4"/>
<dbReference type="GO" id="GO:0005634">
    <property type="term" value="C:nucleus"/>
    <property type="evidence" value="ECO:0007669"/>
    <property type="project" value="TreeGrafter"/>
</dbReference>
<dbReference type="InParanoid" id="B0E3F4"/>
<evidence type="ECO:0000313" key="7">
    <source>
        <dbReference type="EMBL" id="EDQ98623.1"/>
    </source>
</evidence>
<dbReference type="EMBL" id="DS547229">
    <property type="protein sequence ID" value="EDQ98623.1"/>
    <property type="molecule type" value="Genomic_DNA"/>
</dbReference>
<evidence type="ECO:0000256" key="2">
    <source>
        <dbReference type="ARBA" id="ARBA00022679"/>
    </source>
</evidence>
<dbReference type="OrthoDB" id="408964at2759"/>
<dbReference type="InterPro" id="IPR011009">
    <property type="entry name" value="Kinase-like_dom_sf"/>
</dbReference>
<keyword evidence="2" id="KW-0808">Transferase</keyword>
<dbReference type="STRING" id="486041.B0E3F4"/>
<dbReference type="Proteomes" id="UP000001194">
    <property type="component" value="Unassembled WGS sequence"/>
</dbReference>
<dbReference type="PANTHER" id="PTHR24345">
    <property type="entry name" value="SERINE/THREONINE-PROTEIN KINASE PLK"/>
    <property type="match status" value="1"/>
</dbReference>
<feature type="compositionally biased region" description="Low complexity" evidence="6">
    <location>
        <begin position="238"/>
        <end position="247"/>
    </location>
</feature>
<dbReference type="Gene3D" id="1.10.510.10">
    <property type="entry name" value="Transferase(Phosphotransferase) domain 1"/>
    <property type="match status" value="1"/>
</dbReference>